<dbReference type="Proteomes" id="UP000004310">
    <property type="component" value="Unassembled WGS sequence"/>
</dbReference>
<sequence>MARPYTNEMSKLGETFAWAATVDLKALRQAVRSAGLSPLRAIGSGGSLTAAHTLVALHQRFTGRLANVATPLEAADEPLDPSVATWLVSAGGGNVDIMAAAKALILREPRQLGVLCGREDSPLAELCRQHPFVDLLLYPPPAGKDGFLATNSLLAFTAVLTRAYAGEFGGDADWDDATAHLEALLVEASGTVTAWEAATAPIWARPTTLVLHGPSTRIGAVDLESKFTEAAIGNLQVADYRNFAHGRHHWLAKRGEASGVLAFVTEADRVLAERTLELIPADIPQARIELAGGASACALASLVAALRMTGWAGFTRGIDPGRPGVPEFGRKLYNLALPRPRRKAAPGRLTPRQVAAIARKSGAEPSDLAASGELDRWREALMEFERRLAEARFAGIVLDYDGTVVDTRHRFETASKGMITELARLADAGAKIAVATGRGRSVRHDLQKTLPRSLWPKILIGYYNGAEVASLDDDEAPDGTATPCAALLPLAEALRRQPELTECARQEDRPFQITLEATRVMPESRLWDLARQVILMAGAEGVSVTRSSHSVDIVAAGVSKLNVIRRLRESVGDGPILAIGDRGRWPGNDYELLREPFALSVDEISIDPATCWHLGEPGQRGPSVTFGYLTELEEEGGRLRFAQGSFR</sequence>
<dbReference type="InterPro" id="IPR023214">
    <property type="entry name" value="HAD_sf"/>
</dbReference>
<dbReference type="InterPro" id="IPR046348">
    <property type="entry name" value="SIS_dom_sf"/>
</dbReference>
<organism evidence="1 2">
    <name type="scientific">Fulvimarina pelagi HTCC2506</name>
    <dbReference type="NCBI Taxonomy" id="314231"/>
    <lineage>
        <taxon>Bacteria</taxon>
        <taxon>Pseudomonadati</taxon>
        <taxon>Pseudomonadota</taxon>
        <taxon>Alphaproteobacteria</taxon>
        <taxon>Hyphomicrobiales</taxon>
        <taxon>Aurantimonadaceae</taxon>
        <taxon>Fulvimarina</taxon>
    </lineage>
</organism>
<dbReference type="Gene3D" id="3.40.50.1000">
    <property type="entry name" value="HAD superfamily/HAD-like"/>
    <property type="match status" value="1"/>
</dbReference>
<gene>
    <name evidence="1" type="ORF">FP2506_00410</name>
</gene>
<dbReference type="GO" id="GO:1901135">
    <property type="term" value="P:carbohydrate derivative metabolic process"/>
    <property type="evidence" value="ECO:0007669"/>
    <property type="project" value="InterPro"/>
</dbReference>
<dbReference type="SUPFAM" id="SSF53697">
    <property type="entry name" value="SIS domain"/>
    <property type="match status" value="1"/>
</dbReference>
<proteinExistence type="predicted"/>
<reference evidence="1 2" key="1">
    <citation type="journal article" date="2010" name="J. Bacteriol.">
        <title>Genome sequence of Fulvimarina pelagi HTCC2506T, a Mn(II)-oxidizing alphaproteobacterium possessing an aerobic anoxygenic photosynthetic gene cluster and Xanthorhodopsin.</title>
        <authorList>
            <person name="Kang I."/>
            <person name="Oh H.M."/>
            <person name="Lim S.I."/>
            <person name="Ferriera S."/>
            <person name="Giovannoni S.J."/>
            <person name="Cho J.C."/>
        </authorList>
    </citation>
    <scope>NUCLEOTIDE SEQUENCE [LARGE SCALE GENOMIC DNA]</scope>
    <source>
        <strain evidence="1 2">HTCC2506</strain>
    </source>
</reference>
<dbReference type="PANTHER" id="PTHR10000">
    <property type="entry name" value="PHOSPHOSERINE PHOSPHATASE"/>
    <property type="match status" value="1"/>
</dbReference>
<dbReference type="InterPro" id="IPR036412">
    <property type="entry name" value="HAD-like_sf"/>
</dbReference>
<dbReference type="HOGENOM" id="CLU_429554_0_0_5"/>
<dbReference type="GO" id="GO:0005829">
    <property type="term" value="C:cytosol"/>
    <property type="evidence" value="ECO:0007669"/>
    <property type="project" value="TreeGrafter"/>
</dbReference>
<dbReference type="EMBL" id="AATP01000012">
    <property type="protein sequence ID" value="EAU39830.1"/>
    <property type="molecule type" value="Genomic_DNA"/>
</dbReference>
<dbReference type="Pfam" id="PF02358">
    <property type="entry name" value="Trehalose_PPase"/>
    <property type="match status" value="1"/>
</dbReference>
<dbReference type="SUPFAM" id="SSF56784">
    <property type="entry name" value="HAD-like"/>
    <property type="match status" value="1"/>
</dbReference>
<protein>
    <recommendedName>
        <fullName evidence="3">Sucrose-6-phosphate hydrolase</fullName>
    </recommendedName>
</protein>
<dbReference type="eggNOG" id="COG0561">
    <property type="taxonomic scope" value="Bacteria"/>
</dbReference>
<evidence type="ECO:0000313" key="1">
    <source>
        <dbReference type="EMBL" id="EAU39830.1"/>
    </source>
</evidence>
<comment type="caution">
    <text evidence="1">The sequence shown here is derived from an EMBL/GenBank/DDBJ whole genome shotgun (WGS) entry which is preliminary data.</text>
</comment>
<dbReference type="Gene3D" id="3.40.50.10490">
    <property type="entry name" value="Glucose-6-phosphate isomerase like protein, domain 1"/>
    <property type="match status" value="1"/>
</dbReference>
<dbReference type="RefSeq" id="WP_007068969.1">
    <property type="nucleotide sequence ID" value="NZ_DS022273.1"/>
</dbReference>
<dbReference type="AlphaFoldDB" id="Q0FXQ3"/>
<name>Q0FXQ3_9HYPH</name>
<dbReference type="Gene3D" id="3.30.70.1020">
    <property type="entry name" value="Trehalose-6-phosphate phosphatase related protein, domain 2"/>
    <property type="match status" value="1"/>
</dbReference>
<dbReference type="STRING" id="217511.GCA_001463845_03264"/>
<dbReference type="GO" id="GO:0005992">
    <property type="term" value="P:trehalose biosynthetic process"/>
    <property type="evidence" value="ECO:0007669"/>
    <property type="project" value="InterPro"/>
</dbReference>
<evidence type="ECO:0000313" key="2">
    <source>
        <dbReference type="Proteomes" id="UP000004310"/>
    </source>
</evidence>
<evidence type="ECO:0008006" key="3">
    <source>
        <dbReference type="Google" id="ProtNLM"/>
    </source>
</evidence>
<dbReference type="PANTHER" id="PTHR10000:SF8">
    <property type="entry name" value="HAD SUPERFAMILY HYDROLASE-LIKE, TYPE 3"/>
    <property type="match status" value="1"/>
</dbReference>
<dbReference type="GO" id="GO:0000287">
    <property type="term" value="F:magnesium ion binding"/>
    <property type="evidence" value="ECO:0007669"/>
    <property type="project" value="TreeGrafter"/>
</dbReference>
<dbReference type="GO" id="GO:0016791">
    <property type="term" value="F:phosphatase activity"/>
    <property type="evidence" value="ECO:0007669"/>
    <property type="project" value="TreeGrafter"/>
</dbReference>
<dbReference type="eggNOG" id="COG3387">
    <property type="taxonomic scope" value="Bacteria"/>
</dbReference>
<dbReference type="GO" id="GO:0097367">
    <property type="term" value="F:carbohydrate derivative binding"/>
    <property type="evidence" value="ECO:0007669"/>
    <property type="project" value="InterPro"/>
</dbReference>
<accession>Q0FXQ3</accession>
<dbReference type="InterPro" id="IPR003337">
    <property type="entry name" value="Trehalose_PPase"/>
</dbReference>
<keyword evidence="2" id="KW-1185">Reference proteome</keyword>